<organism evidence="7 8">
    <name type="scientific">Cryphonectria parasitica (strain ATCC 38755 / EP155)</name>
    <dbReference type="NCBI Taxonomy" id="660469"/>
    <lineage>
        <taxon>Eukaryota</taxon>
        <taxon>Fungi</taxon>
        <taxon>Dikarya</taxon>
        <taxon>Ascomycota</taxon>
        <taxon>Pezizomycotina</taxon>
        <taxon>Sordariomycetes</taxon>
        <taxon>Sordariomycetidae</taxon>
        <taxon>Diaporthales</taxon>
        <taxon>Cryphonectriaceae</taxon>
        <taxon>Cryphonectria-Endothia species complex</taxon>
        <taxon>Cryphonectria</taxon>
    </lineage>
</organism>
<comment type="caution">
    <text evidence="7">The sequence shown here is derived from an EMBL/GenBank/DDBJ whole genome shotgun (WGS) entry which is preliminary data.</text>
</comment>
<keyword evidence="8" id="KW-1185">Reference proteome</keyword>
<keyword evidence="4" id="KW-0539">Nucleus</keyword>
<evidence type="ECO:0000259" key="6">
    <source>
        <dbReference type="Pfam" id="PF15511"/>
    </source>
</evidence>
<evidence type="ECO:0000256" key="1">
    <source>
        <dbReference type="ARBA" id="ARBA00004123"/>
    </source>
</evidence>
<dbReference type="Gene3D" id="1.10.20.10">
    <property type="entry name" value="Histone, subunit A"/>
    <property type="match status" value="1"/>
</dbReference>
<dbReference type="EMBL" id="MU032348">
    <property type="protein sequence ID" value="KAF3765084.1"/>
    <property type="molecule type" value="Genomic_DNA"/>
</dbReference>
<dbReference type="AlphaFoldDB" id="A0A9P4Y159"/>
<proteinExistence type="predicted"/>
<dbReference type="OrthoDB" id="10071681at2759"/>
<dbReference type="PANTHER" id="PTHR22980">
    <property type="entry name" value="CORTISTATIN"/>
    <property type="match status" value="1"/>
</dbReference>
<dbReference type="CDD" id="cd22920">
    <property type="entry name" value="HFD_CENP-T"/>
    <property type="match status" value="1"/>
</dbReference>
<dbReference type="GO" id="GO:0046982">
    <property type="term" value="F:protein heterodimerization activity"/>
    <property type="evidence" value="ECO:0007669"/>
    <property type="project" value="InterPro"/>
</dbReference>
<evidence type="ECO:0000313" key="8">
    <source>
        <dbReference type="Proteomes" id="UP000803844"/>
    </source>
</evidence>
<dbReference type="GO" id="GO:0003682">
    <property type="term" value="F:chromatin binding"/>
    <property type="evidence" value="ECO:0007669"/>
    <property type="project" value="TreeGrafter"/>
</dbReference>
<dbReference type="Proteomes" id="UP000803844">
    <property type="component" value="Unassembled WGS sequence"/>
</dbReference>
<feature type="region of interest" description="Disordered" evidence="5">
    <location>
        <begin position="148"/>
        <end position="176"/>
    </location>
</feature>
<protein>
    <submittedName>
        <fullName evidence="7">Hhf4</fullName>
    </submittedName>
</protein>
<gene>
    <name evidence="7" type="primary">Hhf1</name>
    <name evidence="7" type="ORF">M406DRAFT_43266</name>
</gene>
<dbReference type="GeneID" id="63841346"/>
<keyword evidence="3" id="KW-0158">Chromosome</keyword>
<evidence type="ECO:0000313" key="7">
    <source>
        <dbReference type="EMBL" id="KAF3765084.1"/>
    </source>
</evidence>
<evidence type="ECO:0000256" key="2">
    <source>
        <dbReference type="ARBA" id="ARBA00004286"/>
    </source>
</evidence>
<dbReference type="InterPro" id="IPR009072">
    <property type="entry name" value="Histone-fold"/>
</dbReference>
<dbReference type="PANTHER" id="PTHR22980:SF5">
    <property type="entry name" value="CENP-T_HISTONE H4 HISTONE FOLD DOMAIN-CONTAINING PROTEIN"/>
    <property type="match status" value="1"/>
</dbReference>
<dbReference type="InterPro" id="IPR035425">
    <property type="entry name" value="CENP-T/H4_C"/>
</dbReference>
<dbReference type="SUPFAM" id="SSF47113">
    <property type="entry name" value="Histone-fold"/>
    <property type="match status" value="1"/>
</dbReference>
<dbReference type="GO" id="GO:0031297">
    <property type="term" value="P:replication fork processing"/>
    <property type="evidence" value="ECO:0007669"/>
    <property type="project" value="TreeGrafter"/>
</dbReference>
<feature type="domain" description="CENP-T/Histone H4 histone fold" evidence="6">
    <location>
        <begin position="54"/>
        <end position="157"/>
    </location>
</feature>
<evidence type="ECO:0000256" key="4">
    <source>
        <dbReference type="ARBA" id="ARBA00023242"/>
    </source>
</evidence>
<accession>A0A9P4Y159</accession>
<dbReference type="GO" id="GO:0000712">
    <property type="term" value="P:resolution of meiotic recombination intermediates"/>
    <property type="evidence" value="ECO:0007669"/>
    <property type="project" value="TreeGrafter"/>
</dbReference>
<evidence type="ECO:0000256" key="5">
    <source>
        <dbReference type="SAM" id="MobiDB-lite"/>
    </source>
</evidence>
<feature type="compositionally biased region" description="Acidic residues" evidence="5">
    <location>
        <begin position="1"/>
        <end position="21"/>
    </location>
</feature>
<comment type="subcellular location">
    <subcellularLocation>
        <location evidence="2">Chromosome</location>
    </subcellularLocation>
    <subcellularLocation>
        <location evidence="1">Nucleus</location>
    </subcellularLocation>
</comment>
<sequence>MDVEDDAPPWDLAAGDDDVSEAGDRTAETTILARHISSKSTGRVKKPGKKISRYGIEYPSLPTSVVKRLAQRFAGKAKISSDTLSTIMQASDWFFEQLGDDLRAYANHAKGRTTINESDMLTLMRRQRQTSASATPYALAQRHLPRELLQELRMPAPAPVKKRRRKATAGEDEEVG</sequence>
<feature type="region of interest" description="Disordered" evidence="5">
    <location>
        <begin position="1"/>
        <end position="26"/>
    </location>
</feature>
<dbReference type="RefSeq" id="XP_040776045.1">
    <property type="nucleotide sequence ID" value="XM_040924217.1"/>
</dbReference>
<evidence type="ECO:0000256" key="3">
    <source>
        <dbReference type="ARBA" id="ARBA00022454"/>
    </source>
</evidence>
<reference evidence="7" key="1">
    <citation type="journal article" date="2020" name="Phytopathology">
        <title>Genome sequence of the chestnut blight fungus Cryphonectria parasitica EP155: A fundamental resource for an archetypical invasive plant pathogen.</title>
        <authorList>
            <person name="Crouch J.A."/>
            <person name="Dawe A."/>
            <person name="Aerts A."/>
            <person name="Barry K."/>
            <person name="Churchill A.C.L."/>
            <person name="Grimwood J."/>
            <person name="Hillman B."/>
            <person name="Milgroom M.G."/>
            <person name="Pangilinan J."/>
            <person name="Smith M."/>
            <person name="Salamov A."/>
            <person name="Schmutz J."/>
            <person name="Yadav J."/>
            <person name="Grigoriev I.V."/>
            <person name="Nuss D."/>
        </authorList>
    </citation>
    <scope>NUCLEOTIDE SEQUENCE</scope>
    <source>
        <strain evidence="7">EP155</strain>
    </source>
</reference>
<dbReference type="GO" id="GO:0071821">
    <property type="term" value="C:FANCM-MHF complex"/>
    <property type="evidence" value="ECO:0007669"/>
    <property type="project" value="TreeGrafter"/>
</dbReference>
<name>A0A9P4Y159_CRYP1</name>
<dbReference type="GO" id="GO:0005694">
    <property type="term" value="C:chromosome"/>
    <property type="evidence" value="ECO:0007669"/>
    <property type="project" value="UniProtKB-SubCell"/>
</dbReference>
<dbReference type="Pfam" id="PF15511">
    <property type="entry name" value="CENP-T_C"/>
    <property type="match status" value="1"/>
</dbReference>